<dbReference type="AlphaFoldDB" id="B5ID66"/>
<dbReference type="STRING" id="439481.Aboo_0979"/>
<proteinExistence type="predicted"/>
<dbReference type="eggNOG" id="arCOG02475">
    <property type="taxonomic scope" value="Archaea"/>
</dbReference>
<reference evidence="6" key="1">
    <citation type="submission" date="2010-02" db="EMBL/GenBank/DDBJ databases">
        <title>Complete sequence of Aciduliprofundum boonei T469.</title>
        <authorList>
            <consortium name="US DOE Joint Genome Institute"/>
            <person name="Lucas S."/>
            <person name="Copeland A."/>
            <person name="Lapidus A."/>
            <person name="Cheng J.-F."/>
            <person name="Bruce D."/>
            <person name="Goodwin L."/>
            <person name="Pitluck S."/>
            <person name="Saunders E."/>
            <person name="Detter J.C."/>
            <person name="Han C."/>
            <person name="Tapia R."/>
            <person name="Land M."/>
            <person name="Hauser L."/>
            <person name="Kyrpides N."/>
            <person name="Mikhailova N."/>
            <person name="Flores G."/>
            <person name="Reysenbach A.-L."/>
            <person name="Woyke T."/>
        </authorList>
    </citation>
    <scope>NUCLEOTIDE SEQUENCE</scope>
    <source>
        <strain evidence="6">T469</strain>
    </source>
</reference>
<evidence type="ECO:0000259" key="5">
    <source>
        <dbReference type="Pfam" id="PF02662"/>
    </source>
</evidence>
<dbReference type="HOGENOM" id="CLU_095272_2_0_2"/>
<gene>
    <name evidence="6" type="ordered locus">Aboo_0979</name>
</gene>
<evidence type="ECO:0000256" key="1">
    <source>
        <dbReference type="ARBA" id="ARBA00022723"/>
    </source>
</evidence>
<keyword evidence="3" id="KW-0408">Iron</keyword>
<dbReference type="Proteomes" id="UP000001400">
    <property type="component" value="Chromosome"/>
</dbReference>
<keyword evidence="7" id="KW-1185">Reference proteome</keyword>
<evidence type="ECO:0000256" key="2">
    <source>
        <dbReference type="ARBA" id="ARBA00023002"/>
    </source>
</evidence>
<evidence type="ECO:0000256" key="3">
    <source>
        <dbReference type="ARBA" id="ARBA00023004"/>
    </source>
</evidence>
<dbReference type="KEGG" id="abi:Aboo_0979"/>
<dbReference type="InterPro" id="IPR003813">
    <property type="entry name" value="MvhD/FlpD"/>
</dbReference>
<dbReference type="EMBL" id="CP001941">
    <property type="protein sequence ID" value="ADD08788.1"/>
    <property type="molecule type" value="Genomic_DNA"/>
</dbReference>
<name>B5ID66_ACIB4</name>
<protein>
    <submittedName>
        <fullName evidence="6">Methyl-viologen-reducing hydrogenase delta subunit</fullName>
    </submittedName>
</protein>
<dbReference type="GO" id="GO:0051536">
    <property type="term" value="F:iron-sulfur cluster binding"/>
    <property type="evidence" value="ECO:0007669"/>
    <property type="project" value="UniProtKB-KW"/>
</dbReference>
<dbReference type="Pfam" id="PF02662">
    <property type="entry name" value="FlpD"/>
    <property type="match status" value="1"/>
</dbReference>
<evidence type="ECO:0000256" key="4">
    <source>
        <dbReference type="ARBA" id="ARBA00023014"/>
    </source>
</evidence>
<dbReference type="GO" id="GO:0046872">
    <property type="term" value="F:metal ion binding"/>
    <property type="evidence" value="ECO:0007669"/>
    <property type="project" value="UniProtKB-KW"/>
</dbReference>
<sequence>MSEEKFEPVIVGFFCNWCTSAAADLAGTSRLHYPANIRPIRVMCSSTVDPVYLVRALQEGADATILGGCHPGDCHYITGNYKARRRVAIVKTVLKSLGFDDTRVLLEWISGSEGPKFARVMNEYTDYIKKRGPSDFKYLDSLGGEEIE</sequence>
<feature type="domain" description="F420-non-reducing hydrogenase iron-sulfur subunit D" evidence="5">
    <location>
        <begin position="10"/>
        <end position="130"/>
    </location>
</feature>
<accession>B5ID66</accession>
<dbReference type="OrthoDB" id="371828at2157"/>
<keyword evidence="2" id="KW-0560">Oxidoreductase</keyword>
<organism evidence="6 7">
    <name type="scientific">Aciduliprofundum boonei (strain DSM 19572 / T469)</name>
    <dbReference type="NCBI Taxonomy" id="439481"/>
    <lineage>
        <taxon>Archaea</taxon>
        <taxon>Methanobacteriati</taxon>
        <taxon>Thermoplasmatota</taxon>
        <taxon>DHVE2 group</taxon>
        <taxon>Candidatus Aciduliprofundum</taxon>
    </lineage>
</organism>
<evidence type="ECO:0000313" key="7">
    <source>
        <dbReference type="Proteomes" id="UP000001400"/>
    </source>
</evidence>
<dbReference type="GeneID" id="8827936"/>
<keyword evidence="4" id="KW-0411">Iron-sulfur</keyword>
<evidence type="ECO:0000313" key="6">
    <source>
        <dbReference type="EMBL" id="ADD08788.1"/>
    </source>
</evidence>
<keyword evidence="1" id="KW-0479">Metal-binding</keyword>
<dbReference type="GO" id="GO:0016491">
    <property type="term" value="F:oxidoreductase activity"/>
    <property type="evidence" value="ECO:0007669"/>
    <property type="project" value="UniProtKB-KW"/>
</dbReference>
<dbReference type="RefSeq" id="WP_008084198.1">
    <property type="nucleotide sequence ID" value="NC_013926.1"/>
</dbReference>